<comment type="caution">
    <text evidence="1">The sequence shown here is derived from an EMBL/GenBank/DDBJ whole genome shotgun (WGS) entry which is preliminary data.</text>
</comment>
<gene>
    <name evidence="1" type="ORF">C7N83_12245</name>
</gene>
<sequence>MERCRYRARIWAIRPTPDKIGDVRTFSNHVCAGCGGDDLCEAFSESGTEMIWKLDARTDVKFVAS</sequence>
<organism evidence="1 2">
    <name type="scientific">Neisseria iguanae</name>
    <dbReference type="NCBI Taxonomy" id="90242"/>
    <lineage>
        <taxon>Bacteria</taxon>
        <taxon>Pseudomonadati</taxon>
        <taxon>Pseudomonadota</taxon>
        <taxon>Betaproteobacteria</taxon>
        <taxon>Neisseriales</taxon>
        <taxon>Neisseriaceae</taxon>
        <taxon>Neisseria</taxon>
    </lineage>
</organism>
<dbReference type="EMBL" id="PXYY01000111">
    <property type="protein sequence ID" value="PSJ79426.1"/>
    <property type="molecule type" value="Genomic_DNA"/>
</dbReference>
<accession>A0A2P7TXI0</accession>
<dbReference type="AlphaFoldDB" id="A0A2P7TXI0"/>
<evidence type="ECO:0000313" key="1">
    <source>
        <dbReference type="EMBL" id="PSJ79426.1"/>
    </source>
</evidence>
<evidence type="ECO:0000313" key="2">
    <source>
        <dbReference type="Proteomes" id="UP000241868"/>
    </source>
</evidence>
<name>A0A2P7TXI0_9NEIS</name>
<protein>
    <submittedName>
        <fullName evidence="1">Uncharacterized protein</fullName>
    </submittedName>
</protein>
<reference evidence="1 2" key="1">
    <citation type="submission" date="2018-03" db="EMBL/GenBank/DDBJ databases">
        <title>Neisseria weixii sp. nov., isolated from the intestinal contents of Tibetan Plateau pika (Ochotona curzoniae) in Yushu, Qinghai Province, China.</title>
        <authorList>
            <person name="Gui Z."/>
        </authorList>
    </citation>
    <scope>NUCLEOTIDE SEQUENCE [LARGE SCALE GENOMIC DNA]</scope>
    <source>
        <strain evidence="1 2">ATCC 51483</strain>
    </source>
</reference>
<keyword evidence="2" id="KW-1185">Reference proteome</keyword>
<proteinExistence type="predicted"/>
<dbReference type="Proteomes" id="UP000241868">
    <property type="component" value="Unassembled WGS sequence"/>
</dbReference>